<evidence type="ECO:0000256" key="1">
    <source>
        <dbReference type="ARBA" id="ARBA00010884"/>
    </source>
</evidence>
<evidence type="ECO:0000256" key="2">
    <source>
        <dbReference type="SAM" id="MobiDB-lite"/>
    </source>
</evidence>
<dbReference type="PANTHER" id="PTHR10794">
    <property type="entry name" value="ABHYDROLASE DOMAIN-CONTAINING PROTEIN"/>
    <property type="match status" value="1"/>
</dbReference>
<feature type="region of interest" description="Disordered" evidence="2">
    <location>
        <begin position="496"/>
        <end position="523"/>
    </location>
</feature>
<feature type="compositionally biased region" description="Polar residues" evidence="2">
    <location>
        <begin position="496"/>
        <end position="512"/>
    </location>
</feature>
<organism evidence="5 6">
    <name type="scientific">Sphagnum troendelagicum</name>
    <dbReference type="NCBI Taxonomy" id="128251"/>
    <lineage>
        <taxon>Eukaryota</taxon>
        <taxon>Viridiplantae</taxon>
        <taxon>Streptophyta</taxon>
        <taxon>Embryophyta</taxon>
        <taxon>Bryophyta</taxon>
        <taxon>Sphagnophytina</taxon>
        <taxon>Sphagnopsida</taxon>
        <taxon>Sphagnales</taxon>
        <taxon>Sphagnaceae</taxon>
        <taxon>Sphagnum</taxon>
    </lineage>
</organism>
<feature type="transmembrane region" description="Helical" evidence="3">
    <location>
        <begin position="543"/>
        <end position="567"/>
    </location>
</feature>
<evidence type="ECO:0000313" key="5">
    <source>
        <dbReference type="EMBL" id="CAK9209682.1"/>
    </source>
</evidence>
<keyword evidence="6" id="KW-1185">Reference proteome</keyword>
<protein>
    <recommendedName>
        <fullName evidence="4">Serine aminopeptidase S33 domain-containing protein</fullName>
    </recommendedName>
</protein>
<dbReference type="Proteomes" id="UP001497512">
    <property type="component" value="Chromosome 17"/>
</dbReference>
<gene>
    <name evidence="5" type="ORF">CSSPTR1EN2_LOCUS9971</name>
</gene>
<evidence type="ECO:0000259" key="4">
    <source>
        <dbReference type="Pfam" id="PF12146"/>
    </source>
</evidence>
<dbReference type="Pfam" id="PF12146">
    <property type="entry name" value="Hydrolase_4"/>
    <property type="match status" value="1"/>
</dbReference>
<dbReference type="PANTHER" id="PTHR10794:SF63">
    <property type="entry name" value="ALPHA_BETA HYDROLASE 1, ISOFORM A"/>
    <property type="match status" value="1"/>
</dbReference>
<feature type="domain" description="Serine aminopeptidase S33" evidence="4">
    <location>
        <begin position="164"/>
        <end position="376"/>
    </location>
</feature>
<dbReference type="InterPro" id="IPR029058">
    <property type="entry name" value="AB_hydrolase_fold"/>
</dbReference>
<keyword evidence="3" id="KW-1133">Transmembrane helix</keyword>
<keyword evidence="3" id="KW-0812">Transmembrane</keyword>
<dbReference type="SUPFAM" id="SSF53474">
    <property type="entry name" value="alpha/beta-Hydrolases"/>
    <property type="match status" value="1"/>
</dbReference>
<reference evidence="5" key="1">
    <citation type="submission" date="2024-02" db="EMBL/GenBank/DDBJ databases">
        <authorList>
            <consortium name="ELIXIR-Norway"/>
            <consortium name="Elixir Norway"/>
        </authorList>
    </citation>
    <scope>NUCLEOTIDE SEQUENCE</scope>
</reference>
<dbReference type="InterPro" id="IPR050960">
    <property type="entry name" value="AB_hydrolase_4_sf"/>
</dbReference>
<dbReference type="InterPro" id="IPR022742">
    <property type="entry name" value="Hydrolase_4"/>
</dbReference>
<proteinExistence type="inferred from homology"/>
<feature type="transmembrane region" description="Helical" evidence="3">
    <location>
        <begin position="33"/>
        <end position="52"/>
    </location>
</feature>
<name>A0ABP0U0J7_9BRYO</name>
<comment type="similarity">
    <text evidence="1">Belongs to the AB hydrolase superfamily. AB hydrolase 4 family.</text>
</comment>
<keyword evidence="3" id="KW-0472">Membrane</keyword>
<dbReference type="EMBL" id="OZ019909">
    <property type="protein sequence ID" value="CAK9209682.1"/>
    <property type="molecule type" value="Genomic_DNA"/>
</dbReference>
<sequence>MFIHCMPKYMVLDSALELKKKWELLQISVSVPAWEYFSLVSLLTLAWLYFVLDFHFLADLLCGLRGDPIRLFYNSKSKIPAQVLQQCRVLKERYLVTPWLSSPHLQTLFLHVNGRPPPVKYDRQLYSTADGGTIGLDWVISPHAVDGVGITSAPQSSASDETPMVVIIPGLTSDSDDAYVKHIAYSSVMKGWRTLVANHRGLGGVSITSDRFYNAGWTEDLRTIIHYVHEKYPRAPLFTIGTSIGANILVKYLGEEGAATPVGAAAAVCSPWDLVVCDRFMSRKTIQKIYNMVLATGLRQYANKHQSVMTRIADWDLLTKSKTVRDFDQHCTRHTGKYETVDTYYRHCSSAYYLANVAVPLLCFNSLDDPVCTKEAIPWDECIANPNVVLAVTKHGGHLGFFEGITAHSVWWVRALTEYMTVMLPSPLMHKQSEIAVSNLNPAQGSDLDKGPYLRMSDSGEVAAEDLQPASFANTESRNKFTIKIPEELRAVNGLTRQDSAKKLSNTTNQKGPAQKESGRRQLESNDHLLKGLIGVGAQNRRMMWLLVYVAVVTSCPLIGSALFFRARGRIAALTKRLLK</sequence>
<evidence type="ECO:0000313" key="6">
    <source>
        <dbReference type="Proteomes" id="UP001497512"/>
    </source>
</evidence>
<dbReference type="Gene3D" id="3.40.50.1820">
    <property type="entry name" value="alpha/beta hydrolase"/>
    <property type="match status" value="1"/>
</dbReference>
<accession>A0ABP0U0J7</accession>
<evidence type="ECO:0000256" key="3">
    <source>
        <dbReference type="SAM" id="Phobius"/>
    </source>
</evidence>